<evidence type="ECO:0000313" key="1">
    <source>
        <dbReference type="EMBL" id="QEE27896.1"/>
    </source>
</evidence>
<dbReference type="Pfam" id="PF02643">
    <property type="entry name" value="DUF192"/>
    <property type="match status" value="1"/>
</dbReference>
<dbReference type="Gene3D" id="2.60.120.1140">
    <property type="entry name" value="Protein of unknown function DUF192"/>
    <property type="match status" value="1"/>
</dbReference>
<dbReference type="Proteomes" id="UP000321820">
    <property type="component" value="Chromosome"/>
</dbReference>
<organism evidence="1 2">
    <name type="scientific">Terriglobus albidus</name>
    <dbReference type="NCBI Taxonomy" id="1592106"/>
    <lineage>
        <taxon>Bacteria</taxon>
        <taxon>Pseudomonadati</taxon>
        <taxon>Acidobacteriota</taxon>
        <taxon>Terriglobia</taxon>
        <taxon>Terriglobales</taxon>
        <taxon>Acidobacteriaceae</taxon>
        <taxon>Terriglobus</taxon>
    </lineage>
</organism>
<dbReference type="InterPro" id="IPR038695">
    <property type="entry name" value="Saro_0823-like_sf"/>
</dbReference>
<dbReference type="EMBL" id="CP042806">
    <property type="protein sequence ID" value="QEE27896.1"/>
    <property type="molecule type" value="Genomic_DNA"/>
</dbReference>
<reference evidence="1 2" key="1">
    <citation type="submission" date="2019-08" db="EMBL/GenBank/DDBJ databases">
        <title>Complete genome sequence of Terriglobus albidus strain ORNL.</title>
        <authorList>
            <person name="Podar M."/>
        </authorList>
    </citation>
    <scope>NUCLEOTIDE SEQUENCE [LARGE SCALE GENOMIC DNA]</scope>
    <source>
        <strain evidence="1 2">ORNL</strain>
    </source>
</reference>
<protein>
    <submittedName>
        <fullName evidence="1">DUF192 domain-containing protein</fullName>
    </submittedName>
</protein>
<dbReference type="RefSeq" id="WP_147647086.1">
    <property type="nucleotide sequence ID" value="NZ_CP042806.1"/>
</dbReference>
<keyword evidence="2" id="KW-1185">Reference proteome</keyword>
<dbReference type="InterPro" id="IPR003795">
    <property type="entry name" value="DUF192"/>
</dbReference>
<proteinExistence type="predicted"/>
<dbReference type="KEGG" id="talb:FTW19_07745"/>
<dbReference type="OrthoDB" id="121066at2"/>
<dbReference type="AlphaFoldDB" id="A0A5B9ECU9"/>
<name>A0A5B9ECU9_9BACT</name>
<gene>
    <name evidence="1" type="ORF">FTW19_07745</name>
</gene>
<sequence length="140" mass="15930">MEKTYCVYNLTRESFLSLNVKAADTILMRLKGLIGRLRLRADEGIWVVPSQGVHTLGLFFPLDLIYLDEQNRVIHLVESIPSFRIGPIKTQAGSVLELPTHTIYSTNTQIGDQMLICVAEEMREHLAPVKEEAHRSARRE</sequence>
<evidence type="ECO:0000313" key="2">
    <source>
        <dbReference type="Proteomes" id="UP000321820"/>
    </source>
</evidence>
<accession>A0A5B9ECU9</accession>